<dbReference type="Gene3D" id="3.10.450.50">
    <property type="match status" value="1"/>
</dbReference>
<evidence type="ECO:0000313" key="3">
    <source>
        <dbReference type="Proteomes" id="UP000613582"/>
    </source>
</evidence>
<comment type="caution">
    <text evidence="2">The sequence shown here is derived from an EMBL/GenBank/DDBJ whole genome shotgun (WGS) entry which is preliminary data.</text>
</comment>
<dbReference type="PANTHER" id="PTHR41252:SF1">
    <property type="entry name" value="BLR2505 PROTEIN"/>
    <property type="match status" value="1"/>
</dbReference>
<gene>
    <name evidence="2" type="ORF">GCM10011342_06560</name>
</gene>
<dbReference type="EMBL" id="BMGH01000001">
    <property type="protein sequence ID" value="GGD00279.1"/>
    <property type="molecule type" value="Genomic_DNA"/>
</dbReference>
<name>A0A8J2Y382_9PROT</name>
<dbReference type="Pfam" id="PF12680">
    <property type="entry name" value="SnoaL_2"/>
    <property type="match status" value="1"/>
</dbReference>
<sequence>MSTNDAAQIVRSVYNSLASGDVPGAFGLLSSDIVWNEAEGNPLADRNPYTSAAAIGEGVFGRLAALFDGFAAAPAEFVAQGNRVAVFGRYHGTHKATGEALNCQFVHSWTVADGRIVQFQQYADTAQLARLS</sequence>
<dbReference type="RefSeq" id="WP_188159855.1">
    <property type="nucleotide sequence ID" value="NZ_BMGH01000001.1"/>
</dbReference>
<reference evidence="2" key="2">
    <citation type="submission" date="2020-09" db="EMBL/GenBank/DDBJ databases">
        <authorList>
            <person name="Sun Q."/>
            <person name="Zhou Y."/>
        </authorList>
    </citation>
    <scope>NUCLEOTIDE SEQUENCE</scope>
    <source>
        <strain evidence="2">CGMCC 1.12921</strain>
    </source>
</reference>
<dbReference type="InterPro" id="IPR037401">
    <property type="entry name" value="SnoaL-like"/>
</dbReference>
<dbReference type="AlphaFoldDB" id="A0A8J2Y382"/>
<feature type="domain" description="SnoaL-like" evidence="1">
    <location>
        <begin position="10"/>
        <end position="118"/>
    </location>
</feature>
<accession>A0A8J2Y382</accession>
<dbReference type="InterPro" id="IPR032710">
    <property type="entry name" value="NTF2-like_dom_sf"/>
</dbReference>
<keyword evidence="3" id="KW-1185">Reference proteome</keyword>
<organism evidence="2 3">
    <name type="scientific">Aquisalinus flavus</name>
    <dbReference type="NCBI Taxonomy" id="1526572"/>
    <lineage>
        <taxon>Bacteria</taxon>
        <taxon>Pseudomonadati</taxon>
        <taxon>Pseudomonadota</taxon>
        <taxon>Alphaproteobacteria</taxon>
        <taxon>Parvularculales</taxon>
        <taxon>Parvularculaceae</taxon>
        <taxon>Aquisalinus</taxon>
    </lineage>
</organism>
<protein>
    <recommendedName>
        <fullName evidence="1">SnoaL-like domain-containing protein</fullName>
    </recommendedName>
</protein>
<proteinExistence type="predicted"/>
<evidence type="ECO:0000259" key="1">
    <source>
        <dbReference type="Pfam" id="PF12680"/>
    </source>
</evidence>
<evidence type="ECO:0000313" key="2">
    <source>
        <dbReference type="EMBL" id="GGD00279.1"/>
    </source>
</evidence>
<dbReference type="Proteomes" id="UP000613582">
    <property type="component" value="Unassembled WGS sequence"/>
</dbReference>
<dbReference type="PANTHER" id="PTHR41252">
    <property type="entry name" value="BLR2505 PROTEIN"/>
    <property type="match status" value="1"/>
</dbReference>
<dbReference type="SUPFAM" id="SSF54427">
    <property type="entry name" value="NTF2-like"/>
    <property type="match status" value="1"/>
</dbReference>
<reference evidence="2" key="1">
    <citation type="journal article" date="2014" name="Int. J. Syst. Evol. Microbiol.">
        <title>Complete genome sequence of Corynebacterium casei LMG S-19264T (=DSM 44701T), isolated from a smear-ripened cheese.</title>
        <authorList>
            <consortium name="US DOE Joint Genome Institute (JGI-PGF)"/>
            <person name="Walter F."/>
            <person name="Albersmeier A."/>
            <person name="Kalinowski J."/>
            <person name="Ruckert C."/>
        </authorList>
    </citation>
    <scope>NUCLEOTIDE SEQUENCE</scope>
    <source>
        <strain evidence="2">CGMCC 1.12921</strain>
    </source>
</reference>